<evidence type="ECO:0008006" key="3">
    <source>
        <dbReference type="Google" id="ProtNLM"/>
    </source>
</evidence>
<dbReference type="AlphaFoldDB" id="A0A7S1B661"/>
<feature type="compositionally biased region" description="Low complexity" evidence="1">
    <location>
        <begin position="23"/>
        <end position="36"/>
    </location>
</feature>
<organism evidence="2">
    <name type="scientific">Corethron hystrix</name>
    <dbReference type="NCBI Taxonomy" id="216773"/>
    <lineage>
        <taxon>Eukaryota</taxon>
        <taxon>Sar</taxon>
        <taxon>Stramenopiles</taxon>
        <taxon>Ochrophyta</taxon>
        <taxon>Bacillariophyta</taxon>
        <taxon>Coscinodiscophyceae</taxon>
        <taxon>Corethrophycidae</taxon>
        <taxon>Corethrales</taxon>
        <taxon>Corethraceae</taxon>
        <taxon>Corethron</taxon>
    </lineage>
</organism>
<feature type="region of interest" description="Disordered" evidence="1">
    <location>
        <begin position="18"/>
        <end position="54"/>
    </location>
</feature>
<dbReference type="SUPFAM" id="SSF52540">
    <property type="entry name" value="P-loop containing nucleoside triphosphate hydrolases"/>
    <property type="match status" value="2"/>
</dbReference>
<sequence>MDSPNLQKDALAAFGGDEKCWQSSDDASSSRNSVKSFTKKPPKKKRNGKNDVETPILVMGMPKSGTTSINEFFVCNGYKTSHQFCGGQGGSRNLSFCGSIIKSNIEKGYPIFYQTGYYDVYTQLDVEMITGTIGNSKGDCYFPQVEALNEIHAEYPKATFILNTRDTSAWYNSVANHSMMNDRLALCNITGFPPTRRARKEDFIELYEAQISRIKSFVQTYPSHKLVEIQIDSDDSAQTMVDAFGGDINCWKQANTREDVRQKQIELQQRRRQKYAFQNSFTFENDQSLAGMKNITTMQGLIDYYRKQQEKENGDVTYLSEISVDEQLHSPTLVMGLPRMGTASLREFFSCIGLKTSNQFCSGHGGLRNLSTCSQIIQSNVMRGLPAFHETGDYEVYTQMGLEYISSAAEDSHDFCYFPQIEALEEIHAQYPDATFVLNTRNVFKWLESVNGHMDLAKRLALCNITGYLQTDVTSPSDLLLLYSLHEKRIKDFVEQNPSHRLVEIDIDSPDAGKVLVQKFGGDASCWGQKNTS</sequence>
<dbReference type="PANTHER" id="PTHR36978">
    <property type="entry name" value="P-LOOP CONTAINING NUCLEOTIDE TRIPHOSPHATE HYDROLASE"/>
    <property type="match status" value="1"/>
</dbReference>
<evidence type="ECO:0000256" key="1">
    <source>
        <dbReference type="SAM" id="MobiDB-lite"/>
    </source>
</evidence>
<dbReference type="Gene3D" id="3.40.50.300">
    <property type="entry name" value="P-loop containing nucleotide triphosphate hydrolases"/>
    <property type="match status" value="2"/>
</dbReference>
<dbReference type="InterPro" id="IPR027417">
    <property type="entry name" value="P-loop_NTPase"/>
</dbReference>
<evidence type="ECO:0000313" key="2">
    <source>
        <dbReference type="EMBL" id="CAD8875986.1"/>
    </source>
</evidence>
<proteinExistence type="predicted"/>
<dbReference type="EMBL" id="HBFR01004628">
    <property type="protein sequence ID" value="CAD8875986.1"/>
    <property type="molecule type" value="Transcribed_RNA"/>
</dbReference>
<dbReference type="Pfam" id="PF17784">
    <property type="entry name" value="Sulfotransfer_4"/>
    <property type="match status" value="2"/>
</dbReference>
<dbReference type="InterPro" id="IPR040632">
    <property type="entry name" value="Sulfotransfer_4"/>
</dbReference>
<accession>A0A7S1B661</accession>
<name>A0A7S1B661_9STRA</name>
<dbReference type="PANTHER" id="PTHR36978:SF4">
    <property type="entry name" value="P-LOOP CONTAINING NUCLEOSIDE TRIPHOSPHATE HYDROLASE PROTEIN"/>
    <property type="match status" value="1"/>
</dbReference>
<protein>
    <recommendedName>
        <fullName evidence="3">Sulfotransferase domain-containing protein</fullName>
    </recommendedName>
</protein>
<reference evidence="2" key="1">
    <citation type="submission" date="2021-01" db="EMBL/GenBank/DDBJ databases">
        <authorList>
            <person name="Corre E."/>
            <person name="Pelletier E."/>
            <person name="Niang G."/>
            <person name="Scheremetjew M."/>
            <person name="Finn R."/>
            <person name="Kale V."/>
            <person name="Holt S."/>
            <person name="Cochrane G."/>
            <person name="Meng A."/>
            <person name="Brown T."/>
            <person name="Cohen L."/>
        </authorList>
    </citation>
    <scope>NUCLEOTIDE SEQUENCE</scope>
    <source>
        <strain evidence="2">308</strain>
    </source>
</reference>
<gene>
    <name evidence="2" type="ORF">CHYS00102_LOCUS3164</name>
</gene>
<feature type="compositionally biased region" description="Basic residues" evidence="1">
    <location>
        <begin position="37"/>
        <end position="47"/>
    </location>
</feature>